<evidence type="ECO:0000313" key="2">
    <source>
        <dbReference type="EMBL" id="KKR50861.1"/>
    </source>
</evidence>
<keyword evidence="1" id="KW-0472">Membrane</keyword>
<accession>A0A0G0RLU1</accession>
<dbReference type="EMBL" id="LBYI01000005">
    <property type="protein sequence ID" value="KKR50861.1"/>
    <property type="molecule type" value="Genomic_DNA"/>
</dbReference>
<feature type="transmembrane region" description="Helical" evidence="1">
    <location>
        <begin position="398"/>
        <end position="419"/>
    </location>
</feature>
<proteinExistence type="predicted"/>
<feature type="transmembrane region" description="Helical" evidence="1">
    <location>
        <begin position="238"/>
        <end position="257"/>
    </location>
</feature>
<evidence type="ECO:0008006" key="4">
    <source>
        <dbReference type="Google" id="ProtNLM"/>
    </source>
</evidence>
<feature type="transmembrane region" description="Helical" evidence="1">
    <location>
        <begin position="7"/>
        <end position="25"/>
    </location>
</feature>
<feature type="transmembrane region" description="Helical" evidence="1">
    <location>
        <begin position="101"/>
        <end position="129"/>
    </location>
</feature>
<feature type="transmembrane region" description="Helical" evidence="1">
    <location>
        <begin position="468"/>
        <end position="487"/>
    </location>
</feature>
<feature type="transmembrane region" description="Helical" evidence="1">
    <location>
        <begin position="320"/>
        <end position="337"/>
    </location>
</feature>
<dbReference type="AlphaFoldDB" id="A0A0G0RLU1"/>
<feature type="transmembrane region" description="Helical" evidence="1">
    <location>
        <begin position="344"/>
        <end position="361"/>
    </location>
</feature>
<feature type="transmembrane region" description="Helical" evidence="1">
    <location>
        <begin position="367"/>
        <end position="386"/>
    </location>
</feature>
<sequence length="492" mass="55555">MRKIITALIVIFISFIFILTIKGNYGNPTPGDIYDNQRFMGQPFELSPERGRYALTMSLARDNSFFLKQDIARIVTPDLAFYKGKYTLLVSPGLSFLGVPFYLLGAGFNLAQVFTFGMPAFFAVLNFLLILKICEQLKISFRGAILGGLSYLFATTSFAYSVSYYQHQITAFLLLAAAALLFSEKHVLRFGMAAFLTGFSFWIDSQNPIFFIPLVFYAIQKVLKIQKDNAYTRIFVNVKYLFAAIGLVIALGGYSLYSFGVFNRPFQLSGTLTSIRDFDKNNAPIIKTLSTQKDTSRFFNTRRMAHGFATLVFNQDRGTIYYAPIILIGILGVSQLTKKKYDESVALLGTILFILVLYTMWGDPYGGWAFGPRYLVPLFALACIYIGQTVDLFREKVWFKIVFALLFVYGVGVNLLGALTTNQVPPKVEAVALGMKWNYMLNWDLLQKGLSSSFFYKTYLTPIMTLEVFYLIIFVSIISASGLILFLPERNK</sequence>
<evidence type="ECO:0000313" key="3">
    <source>
        <dbReference type="Proteomes" id="UP000034531"/>
    </source>
</evidence>
<keyword evidence="1" id="KW-0812">Transmembrane</keyword>
<gene>
    <name evidence="2" type="ORF">UT84_C0005G0007</name>
</gene>
<feature type="transmembrane region" description="Helical" evidence="1">
    <location>
        <begin position="141"/>
        <end position="159"/>
    </location>
</feature>
<keyword evidence="1" id="KW-1133">Transmembrane helix</keyword>
<organism evidence="2 3">
    <name type="scientific">Candidatus Curtissbacteria bacterium GW2011_GWA1_40_16</name>
    <dbReference type="NCBI Taxonomy" id="1618405"/>
    <lineage>
        <taxon>Bacteria</taxon>
        <taxon>Candidatus Curtissiibacteriota</taxon>
    </lineage>
</organism>
<dbReference type="Proteomes" id="UP000034531">
    <property type="component" value="Unassembled WGS sequence"/>
</dbReference>
<name>A0A0G0RLU1_9BACT</name>
<reference evidence="2 3" key="1">
    <citation type="journal article" date="2015" name="Nature">
        <title>rRNA introns, odd ribosomes, and small enigmatic genomes across a large radiation of phyla.</title>
        <authorList>
            <person name="Brown C.T."/>
            <person name="Hug L.A."/>
            <person name="Thomas B.C."/>
            <person name="Sharon I."/>
            <person name="Castelle C.J."/>
            <person name="Singh A."/>
            <person name="Wilkins M.J."/>
            <person name="Williams K.H."/>
            <person name="Banfield J.F."/>
        </authorList>
    </citation>
    <scope>NUCLEOTIDE SEQUENCE [LARGE SCALE GENOMIC DNA]</scope>
</reference>
<comment type="caution">
    <text evidence="2">The sequence shown here is derived from an EMBL/GenBank/DDBJ whole genome shotgun (WGS) entry which is preliminary data.</text>
</comment>
<protein>
    <recommendedName>
        <fullName evidence="4">Glycosyltransferase RgtA/B/C/D-like domain-containing protein</fullName>
    </recommendedName>
</protein>
<evidence type="ECO:0000256" key="1">
    <source>
        <dbReference type="SAM" id="Phobius"/>
    </source>
</evidence>